<keyword evidence="1" id="KW-0472">Membrane</keyword>
<name>A0ABY9WTA8_9BACT</name>
<proteinExistence type="predicted"/>
<evidence type="ECO:0000256" key="1">
    <source>
        <dbReference type="SAM" id="Phobius"/>
    </source>
</evidence>
<dbReference type="PANTHER" id="PTHR38454:SF1">
    <property type="entry name" value="INTEGRAL MEMBRANE PROTEIN"/>
    <property type="match status" value="1"/>
</dbReference>
<dbReference type="InterPro" id="IPR018580">
    <property type="entry name" value="Uncharacterised_YfhO"/>
</dbReference>
<evidence type="ECO:0000313" key="2">
    <source>
        <dbReference type="EMBL" id="WNG46001.1"/>
    </source>
</evidence>
<dbReference type="RefSeq" id="WP_395821978.1">
    <property type="nucleotide sequence ID" value="NZ_CP043494.1"/>
</dbReference>
<dbReference type="EMBL" id="CP043494">
    <property type="protein sequence ID" value="WNG46001.1"/>
    <property type="molecule type" value="Genomic_DNA"/>
</dbReference>
<feature type="transmembrane region" description="Helical" evidence="1">
    <location>
        <begin position="410"/>
        <end position="428"/>
    </location>
</feature>
<reference evidence="2 3" key="1">
    <citation type="submission" date="2019-08" db="EMBL/GenBank/DDBJ databases">
        <title>Archangium and Cystobacter genomes.</title>
        <authorList>
            <person name="Chen I.-C.K."/>
            <person name="Wielgoss S."/>
        </authorList>
    </citation>
    <scope>NUCLEOTIDE SEQUENCE [LARGE SCALE GENOMIC DNA]</scope>
    <source>
        <strain evidence="2 3">Cbm 6</strain>
    </source>
</reference>
<dbReference type="Proteomes" id="UP001611383">
    <property type="component" value="Chromosome"/>
</dbReference>
<keyword evidence="1" id="KW-0812">Transmembrane</keyword>
<sequence>MGPRLQGRLGPWLGLLAGMALVYRSVLQGRMLAGRDAFRIFIPDSAFLLEALRAGELPLWNPYLRLGQPFAATLYSQVFYPPRLLTVLLAGPELGLTLQHLLHVVIAAVGTFLLLRHLRASRPAALLGSAAFTLSQPFTVLSTQLNVASAAAWTGLLLLASRRAALQPTPRRIAQVALVAGLAFLAGSPETFLWQAPLSLAVALAARREVRTLLATGAGLTWGFVLAAVVAVPALEFARNSTRGAGRMDQLEWSLSWSQLLSVAWPFAEQPRSHYWSGDDQFFILVLFLGTVVCVLALAGLGRSRRTLPFGLGALVLTALALGTHFPPATFVLQFPPFHLFRYPVKYFVGAMFCLGVLAAFGLDVLSRRAGRGRRSLLHVAGVVAAVFAALLLGPPLTRLPLFRPGVEAGLPWVVLALGAGALAFILPTAGPGRALRVRRALAVVALMELGAFHLLQGNPGGMPLELLRRPSRLAAAIPPEYAGRVSVDLSADLSAEVSATVDAMAAPRPGEEGSYIALSRDALVPNRSMEERLRVFEGYGAPEPLRIESLYESGARAAFDLAGVGYYVRRGPPPFEDLVPVLALPGLPTLYRSNTALPRAFVVHAARVADDKEAQAAFVDPAQPLRHTTLLAEGEPLDGPGCEGSTARVTGSGLSWVEVTLEACGPGYLVLSDSHYPGWEATLDGALVPMRRANAVMRAVQVPAGAHSVRFDYRPLSVRLGGVLSALALGALLLALLPRKRKERPPSGEPLLT</sequence>
<keyword evidence="3" id="KW-1185">Reference proteome</keyword>
<keyword evidence="1" id="KW-1133">Transmembrane helix</keyword>
<feature type="transmembrane region" description="Helical" evidence="1">
    <location>
        <begin position="378"/>
        <end position="398"/>
    </location>
</feature>
<organism evidence="2 3">
    <name type="scientific">Archangium minus</name>
    <dbReference type="NCBI Taxonomy" id="83450"/>
    <lineage>
        <taxon>Bacteria</taxon>
        <taxon>Pseudomonadati</taxon>
        <taxon>Myxococcota</taxon>
        <taxon>Myxococcia</taxon>
        <taxon>Myxococcales</taxon>
        <taxon>Cystobacterineae</taxon>
        <taxon>Archangiaceae</taxon>
        <taxon>Archangium</taxon>
    </lineage>
</organism>
<feature type="transmembrane region" description="Helical" evidence="1">
    <location>
        <begin position="282"/>
        <end position="301"/>
    </location>
</feature>
<feature type="transmembrane region" description="Helical" evidence="1">
    <location>
        <begin position="308"/>
        <end position="327"/>
    </location>
</feature>
<dbReference type="PANTHER" id="PTHR38454">
    <property type="entry name" value="INTEGRAL MEMBRANE PROTEIN-RELATED"/>
    <property type="match status" value="1"/>
</dbReference>
<feature type="transmembrane region" description="Helical" evidence="1">
    <location>
        <begin position="214"/>
        <end position="238"/>
    </location>
</feature>
<evidence type="ECO:0000313" key="3">
    <source>
        <dbReference type="Proteomes" id="UP001611383"/>
    </source>
</evidence>
<feature type="transmembrane region" description="Helical" evidence="1">
    <location>
        <begin position="347"/>
        <end position="366"/>
    </location>
</feature>
<gene>
    <name evidence="2" type="ORF">F0U60_19205</name>
</gene>
<protein>
    <submittedName>
        <fullName evidence="2">YfhO family protein</fullName>
    </submittedName>
</protein>
<feature type="transmembrane region" description="Helical" evidence="1">
    <location>
        <begin position="12"/>
        <end position="33"/>
    </location>
</feature>
<feature type="transmembrane region" description="Helical" evidence="1">
    <location>
        <begin position="717"/>
        <end position="738"/>
    </location>
</feature>
<accession>A0ABY9WTA8</accession>